<dbReference type="InterPro" id="IPR058913">
    <property type="entry name" value="Integrase_dom_put"/>
</dbReference>
<protein>
    <recommendedName>
        <fullName evidence="1">Integrase core domain-containing protein</fullName>
    </recommendedName>
</protein>
<keyword evidence="3" id="KW-1185">Reference proteome</keyword>
<dbReference type="EMBL" id="JAINUF010000003">
    <property type="protein sequence ID" value="KAJ8369475.1"/>
    <property type="molecule type" value="Genomic_DNA"/>
</dbReference>
<comment type="caution">
    <text evidence="2">The sequence shown here is derived from an EMBL/GenBank/DDBJ whole genome shotgun (WGS) entry which is preliminary data.</text>
</comment>
<dbReference type="PANTHER" id="PTHR46791">
    <property type="entry name" value="EXPRESSED PROTEIN"/>
    <property type="match status" value="1"/>
</dbReference>
<gene>
    <name evidence="2" type="ORF">SKAU_G00095030</name>
</gene>
<reference evidence="2" key="1">
    <citation type="journal article" date="2023" name="Science">
        <title>Genome structures resolve the early diversification of teleost fishes.</title>
        <authorList>
            <person name="Parey E."/>
            <person name="Louis A."/>
            <person name="Montfort J."/>
            <person name="Bouchez O."/>
            <person name="Roques C."/>
            <person name="Iampietro C."/>
            <person name="Lluch J."/>
            <person name="Castinel A."/>
            <person name="Donnadieu C."/>
            <person name="Desvignes T."/>
            <person name="Floi Bucao C."/>
            <person name="Jouanno E."/>
            <person name="Wen M."/>
            <person name="Mejri S."/>
            <person name="Dirks R."/>
            <person name="Jansen H."/>
            <person name="Henkel C."/>
            <person name="Chen W.J."/>
            <person name="Zahm M."/>
            <person name="Cabau C."/>
            <person name="Klopp C."/>
            <person name="Thompson A.W."/>
            <person name="Robinson-Rechavi M."/>
            <person name="Braasch I."/>
            <person name="Lecointre G."/>
            <person name="Bobe J."/>
            <person name="Postlethwait J.H."/>
            <person name="Berthelot C."/>
            <person name="Roest Crollius H."/>
            <person name="Guiguen Y."/>
        </authorList>
    </citation>
    <scope>NUCLEOTIDE SEQUENCE</scope>
    <source>
        <strain evidence="2">WJC10195</strain>
    </source>
</reference>
<dbReference type="AlphaFoldDB" id="A0A9Q1FYB7"/>
<proteinExistence type="predicted"/>
<evidence type="ECO:0000259" key="1">
    <source>
        <dbReference type="Pfam" id="PF24764"/>
    </source>
</evidence>
<evidence type="ECO:0000313" key="2">
    <source>
        <dbReference type="EMBL" id="KAJ8369475.1"/>
    </source>
</evidence>
<dbReference type="OrthoDB" id="2686689at2759"/>
<dbReference type="Pfam" id="PF24764">
    <property type="entry name" value="rva_4"/>
    <property type="match status" value="1"/>
</dbReference>
<dbReference type="PANTHER" id="PTHR46791:SF4">
    <property type="match status" value="1"/>
</dbReference>
<sequence>MVCRRVSEVTREEKTDVAAFMVSVKGMDRNSHIAGRSVHNQSSLEDEGLLSPDNDVHIFALHWVFLPRLQHHLDCFVDGWNSHPLRTERNRSPLQLWHANIDSEASPNPPEVDDLYGVEWRGPHARDARDAGIVVPDTLLPREVSQDEIDNLVSQPIPPIGIHGTG</sequence>
<feature type="domain" description="Integrase core" evidence="1">
    <location>
        <begin position="43"/>
        <end position="101"/>
    </location>
</feature>
<accession>A0A9Q1FYB7</accession>
<dbReference type="Proteomes" id="UP001152622">
    <property type="component" value="Chromosome 3"/>
</dbReference>
<organism evidence="2 3">
    <name type="scientific">Synaphobranchus kaupii</name>
    <name type="common">Kaup's arrowtooth eel</name>
    <dbReference type="NCBI Taxonomy" id="118154"/>
    <lineage>
        <taxon>Eukaryota</taxon>
        <taxon>Metazoa</taxon>
        <taxon>Chordata</taxon>
        <taxon>Craniata</taxon>
        <taxon>Vertebrata</taxon>
        <taxon>Euteleostomi</taxon>
        <taxon>Actinopterygii</taxon>
        <taxon>Neopterygii</taxon>
        <taxon>Teleostei</taxon>
        <taxon>Anguilliformes</taxon>
        <taxon>Synaphobranchidae</taxon>
        <taxon>Synaphobranchus</taxon>
    </lineage>
</organism>
<name>A0A9Q1FYB7_SYNKA</name>
<evidence type="ECO:0000313" key="3">
    <source>
        <dbReference type="Proteomes" id="UP001152622"/>
    </source>
</evidence>